<dbReference type="Proteomes" id="UP000027920">
    <property type="component" value="Unassembled WGS sequence"/>
</dbReference>
<dbReference type="GeneID" id="25276930"/>
<name>A0A072PJZ3_9EURO</name>
<feature type="chain" id="PRO_5005104304" description="1,3-beta-glucanosyltransferase" evidence="6">
    <location>
        <begin position="22"/>
        <end position="444"/>
    </location>
</feature>
<keyword evidence="6" id="KW-0808">Transferase</keyword>
<sequence length="444" mass="47586">MAPRITLVFLILATLYTTVHAILPLSVVGSKFFTSDGNQFFVKGVAYQLIEDDPLKNTTQCRLDAALMKELGANAIRVYHVDATADHSGCMSAFAEAGIYLFVDCDSFQTYIRLGSESSWTHNKSDSYRAVVDNFQQFENTAGFLVGNEVLNVVEDSPAAPFLLSAAVDLKAYIIAKGYRKIPIGYSATDTGALRPMLQNYLVCRSDPVERLDFYALNSYEWCGASPTFETSGYIALQADADNYPVPIFFSEDGCNTVPPRTFNDQNAIFGPNMSHTWSGAIIYEWIQELNNYGLVSYGPQVDASIQEGSSIIQGFTRQGIPTPVQPDFNNLQQVWATINPAGVKSADYAATFKTTAPPCPSSTAGGWMVVPDAPLPTIGVAGISSTYSSTETPSGTSTSGADSASSEAAAGRTVSNPLSVHAYGIVGMATALVAVGAGVVFWL</sequence>
<evidence type="ECO:0000256" key="7">
    <source>
        <dbReference type="SAM" id="MobiDB-lite"/>
    </source>
</evidence>
<organism evidence="9 10">
    <name type="scientific">Exophiala aquamarina CBS 119918</name>
    <dbReference type="NCBI Taxonomy" id="1182545"/>
    <lineage>
        <taxon>Eukaryota</taxon>
        <taxon>Fungi</taxon>
        <taxon>Dikarya</taxon>
        <taxon>Ascomycota</taxon>
        <taxon>Pezizomycotina</taxon>
        <taxon>Eurotiomycetes</taxon>
        <taxon>Chaetothyriomycetidae</taxon>
        <taxon>Chaetothyriales</taxon>
        <taxon>Herpotrichiellaceae</taxon>
        <taxon>Exophiala</taxon>
    </lineage>
</organism>
<comment type="subcellular location">
    <subcellularLocation>
        <location evidence="1 6">Cell membrane</location>
        <topology evidence="1 6">Lipid-anchor</topology>
        <topology evidence="1 6">GPI-anchor</topology>
    </subcellularLocation>
</comment>
<evidence type="ECO:0000256" key="2">
    <source>
        <dbReference type="ARBA" id="ARBA00007528"/>
    </source>
</evidence>
<reference evidence="9 10" key="1">
    <citation type="submission" date="2013-03" db="EMBL/GenBank/DDBJ databases">
        <title>The Genome Sequence of Exophiala aquamarina CBS 119918.</title>
        <authorList>
            <consortium name="The Broad Institute Genomics Platform"/>
            <person name="Cuomo C."/>
            <person name="de Hoog S."/>
            <person name="Gorbushina A."/>
            <person name="Walker B."/>
            <person name="Young S.K."/>
            <person name="Zeng Q."/>
            <person name="Gargeya S."/>
            <person name="Fitzgerald M."/>
            <person name="Haas B."/>
            <person name="Abouelleil A."/>
            <person name="Allen A.W."/>
            <person name="Alvarado L."/>
            <person name="Arachchi H.M."/>
            <person name="Berlin A.M."/>
            <person name="Chapman S.B."/>
            <person name="Gainer-Dewar J."/>
            <person name="Goldberg J."/>
            <person name="Griggs A."/>
            <person name="Gujja S."/>
            <person name="Hansen M."/>
            <person name="Howarth C."/>
            <person name="Imamovic A."/>
            <person name="Ireland A."/>
            <person name="Larimer J."/>
            <person name="McCowan C."/>
            <person name="Murphy C."/>
            <person name="Pearson M."/>
            <person name="Poon T.W."/>
            <person name="Priest M."/>
            <person name="Roberts A."/>
            <person name="Saif S."/>
            <person name="Shea T."/>
            <person name="Sisk P."/>
            <person name="Sykes S."/>
            <person name="Wortman J."/>
            <person name="Nusbaum C."/>
            <person name="Birren B."/>
        </authorList>
    </citation>
    <scope>NUCLEOTIDE SEQUENCE [LARGE SCALE GENOMIC DNA]</scope>
    <source>
        <strain evidence="9 10">CBS 119918</strain>
    </source>
</reference>
<protein>
    <recommendedName>
        <fullName evidence="6">1,3-beta-glucanosyltransferase</fullName>
        <ecNumber evidence="6">2.4.1.-</ecNumber>
    </recommendedName>
</protein>
<keyword evidence="5 6" id="KW-0449">Lipoprotein</keyword>
<comment type="caution">
    <text evidence="9">The sequence shown here is derived from an EMBL/GenBank/DDBJ whole genome shotgun (WGS) entry which is preliminary data.</text>
</comment>
<keyword evidence="3 6" id="KW-0732">Signal</keyword>
<gene>
    <name evidence="9" type="ORF">A1O9_01985</name>
</gene>
<comment type="similarity">
    <text evidence="2 6">Belongs to the glycosyl hydrolase 72 family.</text>
</comment>
<dbReference type="GO" id="GO:0042124">
    <property type="term" value="F:1,3-beta-glucanosyltransferase activity"/>
    <property type="evidence" value="ECO:0007669"/>
    <property type="project" value="TreeGrafter"/>
</dbReference>
<evidence type="ECO:0000256" key="1">
    <source>
        <dbReference type="ARBA" id="ARBA00004609"/>
    </source>
</evidence>
<dbReference type="InterPro" id="IPR004886">
    <property type="entry name" value="Glucanosyltransferase"/>
</dbReference>
<keyword evidence="8" id="KW-0812">Transmembrane</keyword>
<dbReference type="SUPFAM" id="SSF51445">
    <property type="entry name" value="(Trans)glycosidases"/>
    <property type="match status" value="1"/>
</dbReference>
<comment type="function">
    <text evidence="6">Splits internally a 1,3-beta-glucan molecule and transfers the newly generated reducing end (the donor) to the non-reducing end of another 1,3-beta-glucan molecule (the acceptor) forming a 1,3-beta linkage, resulting in the elongation of 1,3-beta-glucan chains in the cell wall.</text>
</comment>
<keyword evidence="10" id="KW-1185">Reference proteome</keyword>
<evidence type="ECO:0000256" key="5">
    <source>
        <dbReference type="ARBA" id="ARBA00023288"/>
    </source>
</evidence>
<dbReference type="AlphaFoldDB" id="A0A072PJZ3"/>
<keyword evidence="6" id="KW-0336">GPI-anchor</keyword>
<evidence type="ECO:0000256" key="6">
    <source>
        <dbReference type="RuleBase" id="RU361209"/>
    </source>
</evidence>
<proteinExistence type="inferred from homology"/>
<keyword evidence="8" id="KW-1133">Transmembrane helix</keyword>
<feature type="region of interest" description="Disordered" evidence="7">
    <location>
        <begin position="387"/>
        <end position="410"/>
    </location>
</feature>
<feature type="transmembrane region" description="Helical" evidence="8">
    <location>
        <begin position="423"/>
        <end position="443"/>
    </location>
</feature>
<accession>A0A072PJZ3</accession>
<dbReference type="GO" id="GO:0005886">
    <property type="term" value="C:plasma membrane"/>
    <property type="evidence" value="ECO:0007669"/>
    <property type="project" value="UniProtKB-SubCell"/>
</dbReference>
<dbReference type="EC" id="2.4.1.-" evidence="6"/>
<evidence type="ECO:0000256" key="4">
    <source>
        <dbReference type="ARBA" id="ARBA00023180"/>
    </source>
</evidence>
<dbReference type="RefSeq" id="XP_013263014.1">
    <property type="nucleotide sequence ID" value="XM_013407560.1"/>
</dbReference>
<dbReference type="GO" id="GO:0071970">
    <property type="term" value="P:fungal-type cell wall (1-&gt;3)-beta-D-glucan biosynthetic process"/>
    <property type="evidence" value="ECO:0007669"/>
    <property type="project" value="TreeGrafter"/>
</dbReference>
<dbReference type="Gene3D" id="3.20.20.80">
    <property type="entry name" value="Glycosidases"/>
    <property type="match status" value="1"/>
</dbReference>
<keyword evidence="6 8" id="KW-0472">Membrane</keyword>
<keyword evidence="4" id="KW-0325">Glycoprotein</keyword>
<dbReference type="OrthoDB" id="421038at2759"/>
<dbReference type="HOGENOM" id="CLU_021855_0_0_1"/>
<dbReference type="VEuPathDB" id="FungiDB:A1O9_01985"/>
<evidence type="ECO:0000256" key="8">
    <source>
        <dbReference type="SAM" id="Phobius"/>
    </source>
</evidence>
<dbReference type="EMBL" id="AMGV01000002">
    <property type="protein sequence ID" value="KEF60424.1"/>
    <property type="molecule type" value="Genomic_DNA"/>
</dbReference>
<dbReference type="Pfam" id="PF03198">
    <property type="entry name" value="Glyco_hydro_72"/>
    <property type="match status" value="1"/>
</dbReference>
<dbReference type="PANTHER" id="PTHR31468:SF8">
    <property type="entry name" value="1,3-BETA-GLUCANOSYLTRANSFERASE GAS2"/>
    <property type="match status" value="1"/>
</dbReference>
<feature type="signal peptide" evidence="6">
    <location>
        <begin position="1"/>
        <end position="21"/>
    </location>
</feature>
<dbReference type="GO" id="GO:0031505">
    <property type="term" value="P:fungal-type cell wall organization"/>
    <property type="evidence" value="ECO:0007669"/>
    <property type="project" value="TreeGrafter"/>
</dbReference>
<dbReference type="PANTHER" id="PTHR31468">
    <property type="entry name" value="1,3-BETA-GLUCANOSYLTRANSFERASE GAS1"/>
    <property type="match status" value="1"/>
</dbReference>
<evidence type="ECO:0000313" key="9">
    <source>
        <dbReference type="EMBL" id="KEF60424.1"/>
    </source>
</evidence>
<dbReference type="GO" id="GO:0098552">
    <property type="term" value="C:side of membrane"/>
    <property type="evidence" value="ECO:0007669"/>
    <property type="project" value="UniProtKB-KW"/>
</dbReference>
<evidence type="ECO:0000313" key="10">
    <source>
        <dbReference type="Proteomes" id="UP000027920"/>
    </source>
</evidence>
<evidence type="ECO:0000256" key="3">
    <source>
        <dbReference type="ARBA" id="ARBA00022729"/>
    </source>
</evidence>
<dbReference type="InterPro" id="IPR017853">
    <property type="entry name" value="GH"/>
</dbReference>